<sequence length="68" mass="7744">MSERWVALTNVELEKGGDEEGGAVKLWKRRIDGGLRFRLKVELLSCVLRVGERQTVGLRFGRKEKAES</sequence>
<protein>
    <submittedName>
        <fullName evidence="1">Uncharacterized protein</fullName>
    </submittedName>
</protein>
<evidence type="ECO:0000313" key="1">
    <source>
        <dbReference type="EMBL" id="KAL0001981.1"/>
    </source>
</evidence>
<keyword evidence="2" id="KW-1185">Reference proteome</keyword>
<proteinExistence type="predicted"/>
<organism evidence="1 2">
    <name type="scientific">Lithocarpus litseifolius</name>
    <dbReference type="NCBI Taxonomy" id="425828"/>
    <lineage>
        <taxon>Eukaryota</taxon>
        <taxon>Viridiplantae</taxon>
        <taxon>Streptophyta</taxon>
        <taxon>Embryophyta</taxon>
        <taxon>Tracheophyta</taxon>
        <taxon>Spermatophyta</taxon>
        <taxon>Magnoliopsida</taxon>
        <taxon>eudicotyledons</taxon>
        <taxon>Gunneridae</taxon>
        <taxon>Pentapetalae</taxon>
        <taxon>rosids</taxon>
        <taxon>fabids</taxon>
        <taxon>Fagales</taxon>
        <taxon>Fagaceae</taxon>
        <taxon>Lithocarpus</taxon>
    </lineage>
</organism>
<reference evidence="1 2" key="1">
    <citation type="submission" date="2024-01" db="EMBL/GenBank/DDBJ databases">
        <title>A telomere-to-telomere, gap-free genome of sweet tea (Lithocarpus litseifolius).</title>
        <authorList>
            <person name="Zhou J."/>
        </authorList>
    </citation>
    <scope>NUCLEOTIDE SEQUENCE [LARGE SCALE GENOMIC DNA]</scope>
    <source>
        <strain evidence="1">Zhou-2022a</strain>
        <tissue evidence="1">Leaf</tissue>
    </source>
</reference>
<name>A0AAW2CY87_9ROSI</name>
<dbReference type="EMBL" id="JAZDWU010000005">
    <property type="protein sequence ID" value="KAL0001981.1"/>
    <property type="molecule type" value="Genomic_DNA"/>
</dbReference>
<dbReference type="Proteomes" id="UP001459277">
    <property type="component" value="Unassembled WGS sequence"/>
</dbReference>
<comment type="caution">
    <text evidence="1">The sequence shown here is derived from an EMBL/GenBank/DDBJ whole genome shotgun (WGS) entry which is preliminary data.</text>
</comment>
<gene>
    <name evidence="1" type="ORF">SO802_015762</name>
</gene>
<dbReference type="AlphaFoldDB" id="A0AAW2CY87"/>
<accession>A0AAW2CY87</accession>
<evidence type="ECO:0000313" key="2">
    <source>
        <dbReference type="Proteomes" id="UP001459277"/>
    </source>
</evidence>